<evidence type="ECO:0000256" key="6">
    <source>
        <dbReference type="ARBA" id="ARBA00022741"/>
    </source>
</evidence>
<feature type="domain" description="FeoB-type G" evidence="15">
    <location>
        <begin position="141"/>
        <end position="303"/>
    </location>
</feature>
<keyword evidence="4" id="KW-0410">Iron transport</keyword>
<sequence length="858" mass="96709">MFSFVGSFQTVEKVQICIISGCETSVKNHAFMNTKQSFLSDLKSGDEAIITKVLGRGAFRKRITEMGFVKGKKVTVIKSAPLLDPIEYEIMGYKISLRRSEAELVEVVSAELAEQVLPDDFRGTIDEEETLKKTAIEKGKVINVALVGNPNSGKTTLFNYASGSHERVGNYSGVTVDAKEAKFKQEGYTFNIVDLPGTYSITEYSPEELYVRTHILEKMPDIVINVVDASNLERNLFLTTQLIDMNIKVVIALNIYDELKKKGVEFDYKSLGKMLGIPIIPTVASKGKGISKLFSKLIEVYEDKDPVVRHVHINYGKLIEKSIKEIQDVVWKNPSVTDKISSRFIAIKLLEQDKPVKKMLKSLPNYDEIKATTKRNIHLLEHEYGESSETILTDAKYGFIAGALRETYKEPKKEKRVIREIDDLLTHRFWGFPIFFFFLWLMFQATFTLGSYPMEWIDAGVGLLSNWISGIMPEGPLKALLVDGVIGGVGGVIIFLPNILILFFFISLMEDTGYMSRASFIMDKLMHKIGLHGKSFIPLIMGFGCNVPAIMATRTLENRKDRILTMIITPFMSCSARLPVYVLLISAIFPKNQGIVLFSIYFTGILLAVITALVMKRVAFAKKDVPFVMELPPYRIPTMRNTLMHMWHKGREYLKKMGNVILIASIIIWALGYYPRNVEYAVDYNAKIQQVEQQEALANNEKELQIKQLEIARESERQEKSYIGKMGHAIEPVISPLGFDWKMGVSILTGLAAKEIVVSTMAVLYQSGTDVGDEAQETLKHKLVEQKHNTGVLKGQQVFTPLVSIGFMLFILIYFPCVAVIAAIRKEANWGWAIFTMVYTTGLAWLVAFLVYQVGSLF</sequence>
<dbReference type="FunFam" id="1.10.287.1770:FF:000003">
    <property type="entry name" value="Ferrous iron transport protein B"/>
    <property type="match status" value="1"/>
</dbReference>
<keyword evidence="10" id="KW-0342">GTP-binding</keyword>
<evidence type="ECO:0000256" key="3">
    <source>
        <dbReference type="ARBA" id="ARBA00022475"/>
    </source>
</evidence>
<evidence type="ECO:0000256" key="14">
    <source>
        <dbReference type="SAM" id="Phobius"/>
    </source>
</evidence>
<keyword evidence="11 14" id="KW-0472">Membrane</keyword>
<dbReference type="PROSITE" id="PS51711">
    <property type="entry name" value="G_FEOB"/>
    <property type="match status" value="1"/>
</dbReference>
<dbReference type="AlphaFoldDB" id="A0A644V2G5"/>
<name>A0A644V2G5_9ZZZZ</name>
<dbReference type="PANTHER" id="PTHR43185:SF1">
    <property type="entry name" value="FE(2+) TRANSPORTER FEOB"/>
    <property type="match status" value="1"/>
</dbReference>
<keyword evidence="9" id="KW-0406">Ion transport</keyword>
<dbReference type="InterPro" id="IPR011640">
    <property type="entry name" value="Fe2_transport_prot_B_C"/>
</dbReference>
<comment type="caution">
    <text evidence="16">The sequence shown here is derived from an EMBL/GenBank/DDBJ whole genome shotgun (WGS) entry which is preliminary data.</text>
</comment>
<keyword evidence="3" id="KW-1003">Cell membrane</keyword>
<reference evidence="16" key="1">
    <citation type="submission" date="2019-08" db="EMBL/GenBank/DDBJ databases">
        <authorList>
            <person name="Kucharzyk K."/>
            <person name="Murdoch R.W."/>
            <person name="Higgins S."/>
            <person name="Loffler F."/>
        </authorList>
    </citation>
    <scope>NUCLEOTIDE SEQUENCE</scope>
</reference>
<feature type="transmembrane region" description="Helical" evidence="14">
    <location>
        <begin position="529"/>
        <end position="551"/>
    </location>
</feature>
<dbReference type="SUPFAM" id="SSF52540">
    <property type="entry name" value="P-loop containing nucleoside triphosphate hydrolases"/>
    <property type="match status" value="1"/>
</dbReference>
<dbReference type="InterPro" id="IPR030389">
    <property type="entry name" value="G_FEOB_dom"/>
</dbReference>
<dbReference type="Pfam" id="PF07670">
    <property type="entry name" value="Gate"/>
    <property type="match status" value="2"/>
</dbReference>
<dbReference type="CDD" id="cd01879">
    <property type="entry name" value="FeoB"/>
    <property type="match status" value="1"/>
</dbReference>
<dbReference type="InterPro" id="IPR027417">
    <property type="entry name" value="P-loop_NTPase"/>
</dbReference>
<keyword evidence="8" id="KW-0408">Iron</keyword>
<accession>A0A644V2G5</accession>
<dbReference type="EMBL" id="VSSQ01000204">
    <property type="protein sequence ID" value="MPL85361.1"/>
    <property type="molecule type" value="Genomic_DNA"/>
</dbReference>
<dbReference type="Gene3D" id="3.40.50.300">
    <property type="entry name" value="P-loop containing nucleotide triphosphate hydrolases"/>
    <property type="match status" value="1"/>
</dbReference>
<evidence type="ECO:0000256" key="4">
    <source>
        <dbReference type="ARBA" id="ARBA00022496"/>
    </source>
</evidence>
<evidence type="ECO:0000313" key="16">
    <source>
        <dbReference type="EMBL" id="MPL85361.1"/>
    </source>
</evidence>
<comment type="subcellular location">
    <subcellularLocation>
        <location evidence="1">Cell membrane</location>
        <topology evidence="1">Multi-pass membrane protein</topology>
    </subcellularLocation>
</comment>
<dbReference type="NCBIfam" id="TIGR00231">
    <property type="entry name" value="small_GTP"/>
    <property type="match status" value="1"/>
</dbReference>
<keyword evidence="6" id="KW-0547">Nucleotide-binding</keyword>
<feature type="transmembrane region" description="Helical" evidence="14">
    <location>
        <begin position="802"/>
        <end position="824"/>
    </location>
</feature>
<evidence type="ECO:0000256" key="10">
    <source>
        <dbReference type="ARBA" id="ARBA00023134"/>
    </source>
</evidence>
<dbReference type="InterPro" id="IPR038157">
    <property type="entry name" value="FeoA_core_dom"/>
</dbReference>
<dbReference type="InterPro" id="IPR003373">
    <property type="entry name" value="Fe2_transport_prot-B"/>
</dbReference>
<feature type="transmembrane region" description="Helical" evidence="14">
    <location>
        <begin position="429"/>
        <end position="450"/>
    </location>
</feature>
<dbReference type="InterPro" id="IPR005225">
    <property type="entry name" value="Small_GTP-bd"/>
</dbReference>
<keyword evidence="5 14" id="KW-0812">Transmembrane</keyword>
<feature type="transmembrane region" description="Helical" evidence="14">
    <location>
        <begin position="595"/>
        <end position="615"/>
    </location>
</feature>
<keyword evidence="7 14" id="KW-1133">Transmembrane helix</keyword>
<evidence type="ECO:0000256" key="12">
    <source>
        <dbReference type="ARBA" id="ARBA00031200"/>
    </source>
</evidence>
<dbReference type="GO" id="GO:0015093">
    <property type="term" value="F:ferrous iron transmembrane transporter activity"/>
    <property type="evidence" value="ECO:0007669"/>
    <property type="project" value="InterPro"/>
</dbReference>
<dbReference type="GO" id="GO:0005525">
    <property type="term" value="F:GTP binding"/>
    <property type="evidence" value="ECO:0007669"/>
    <property type="project" value="UniProtKB-KW"/>
</dbReference>
<dbReference type="Pfam" id="PF04023">
    <property type="entry name" value="FeoA"/>
    <property type="match status" value="1"/>
</dbReference>
<organism evidence="16">
    <name type="scientific">bioreactor metagenome</name>
    <dbReference type="NCBI Taxonomy" id="1076179"/>
    <lineage>
        <taxon>unclassified sequences</taxon>
        <taxon>metagenomes</taxon>
        <taxon>ecological metagenomes</taxon>
    </lineage>
</organism>
<dbReference type="InterPro" id="IPR050860">
    <property type="entry name" value="FeoB_GTPase"/>
</dbReference>
<dbReference type="GO" id="GO:0005886">
    <property type="term" value="C:plasma membrane"/>
    <property type="evidence" value="ECO:0007669"/>
    <property type="project" value="UniProtKB-SubCell"/>
</dbReference>
<dbReference type="SMART" id="SM00899">
    <property type="entry name" value="FeoA"/>
    <property type="match status" value="1"/>
</dbReference>
<evidence type="ECO:0000256" key="5">
    <source>
        <dbReference type="ARBA" id="ARBA00022692"/>
    </source>
</evidence>
<protein>
    <recommendedName>
        <fullName evidence="12">Ferrous iron transport protein B</fullName>
    </recommendedName>
</protein>
<dbReference type="Gene3D" id="2.30.30.90">
    <property type="match status" value="1"/>
</dbReference>
<feature type="coiled-coil region" evidence="13">
    <location>
        <begin position="681"/>
        <end position="719"/>
    </location>
</feature>
<dbReference type="InterPro" id="IPR041069">
    <property type="entry name" value="FeoB_Cyto"/>
</dbReference>
<feature type="transmembrane region" description="Helical" evidence="14">
    <location>
        <begin position="485"/>
        <end position="509"/>
    </location>
</feature>
<dbReference type="Pfam" id="PF17910">
    <property type="entry name" value="FeoB_Cyto"/>
    <property type="match status" value="1"/>
</dbReference>
<gene>
    <name evidence="16" type="primary">der_20</name>
    <name evidence="16" type="ORF">SDC9_31329</name>
</gene>
<dbReference type="InterPro" id="IPR008988">
    <property type="entry name" value="Transcriptional_repressor_C"/>
</dbReference>
<feature type="transmembrane region" description="Helical" evidence="14">
    <location>
        <begin position="831"/>
        <end position="852"/>
    </location>
</feature>
<evidence type="ECO:0000256" key="2">
    <source>
        <dbReference type="ARBA" id="ARBA00022448"/>
    </source>
</evidence>
<dbReference type="Pfam" id="PF07664">
    <property type="entry name" value="FeoB_C"/>
    <property type="match status" value="1"/>
</dbReference>
<evidence type="ECO:0000256" key="7">
    <source>
        <dbReference type="ARBA" id="ARBA00022989"/>
    </source>
</evidence>
<evidence type="ECO:0000256" key="13">
    <source>
        <dbReference type="SAM" id="Coils"/>
    </source>
</evidence>
<keyword evidence="2" id="KW-0813">Transport</keyword>
<evidence type="ECO:0000259" key="15">
    <source>
        <dbReference type="PROSITE" id="PS51711"/>
    </source>
</evidence>
<keyword evidence="13" id="KW-0175">Coiled coil</keyword>
<dbReference type="InterPro" id="IPR007167">
    <property type="entry name" value="Fe-transptr_FeoA-like"/>
</dbReference>
<dbReference type="NCBIfam" id="TIGR00437">
    <property type="entry name" value="feoB"/>
    <property type="match status" value="1"/>
</dbReference>
<dbReference type="InterPro" id="IPR011642">
    <property type="entry name" value="Gate_dom"/>
</dbReference>
<dbReference type="Pfam" id="PF02421">
    <property type="entry name" value="FeoB_N"/>
    <property type="match status" value="1"/>
</dbReference>
<dbReference type="PANTHER" id="PTHR43185">
    <property type="entry name" value="FERROUS IRON TRANSPORT PROTEIN B"/>
    <property type="match status" value="1"/>
</dbReference>
<feature type="transmembrane region" description="Helical" evidence="14">
    <location>
        <begin position="563"/>
        <end position="589"/>
    </location>
</feature>
<dbReference type="SUPFAM" id="SSF50037">
    <property type="entry name" value="C-terminal domain of transcriptional repressors"/>
    <property type="match status" value="1"/>
</dbReference>
<proteinExistence type="predicted"/>
<feature type="transmembrane region" description="Helical" evidence="14">
    <location>
        <begin position="653"/>
        <end position="674"/>
    </location>
</feature>
<evidence type="ECO:0000256" key="1">
    <source>
        <dbReference type="ARBA" id="ARBA00004651"/>
    </source>
</evidence>
<evidence type="ECO:0000256" key="9">
    <source>
        <dbReference type="ARBA" id="ARBA00023065"/>
    </source>
</evidence>
<evidence type="ECO:0000256" key="11">
    <source>
        <dbReference type="ARBA" id="ARBA00023136"/>
    </source>
</evidence>
<dbReference type="GO" id="GO:0046914">
    <property type="term" value="F:transition metal ion binding"/>
    <property type="evidence" value="ECO:0007669"/>
    <property type="project" value="InterPro"/>
</dbReference>
<dbReference type="Gene3D" id="1.10.287.1770">
    <property type="match status" value="1"/>
</dbReference>
<evidence type="ECO:0000256" key="8">
    <source>
        <dbReference type="ARBA" id="ARBA00023004"/>
    </source>
</evidence>